<evidence type="ECO:0000313" key="1">
    <source>
        <dbReference type="EMBL" id="MPQ51872.1"/>
    </source>
</evidence>
<evidence type="ECO:0000313" key="2">
    <source>
        <dbReference type="Proteomes" id="UP000475079"/>
    </source>
</evidence>
<dbReference type="Proteomes" id="UP000475079">
    <property type="component" value="Unassembled WGS sequence"/>
</dbReference>
<proteinExistence type="predicted"/>
<dbReference type="EMBL" id="WHIY01000008">
    <property type="protein sequence ID" value="MPQ51872.1"/>
    <property type="molecule type" value="Genomic_DNA"/>
</dbReference>
<protein>
    <submittedName>
        <fullName evidence="1">Uncharacterized protein</fullName>
    </submittedName>
</protein>
<reference evidence="1 2" key="1">
    <citation type="submission" date="2019-10" db="EMBL/GenBank/DDBJ databases">
        <title>Characterization of a new Citrobacter species.</title>
        <authorList>
            <person name="Goncalves Ribeiro T."/>
            <person name="Izdebski R."/>
            <person name="Urbanowicz P."/>
            <person name="Carmeli Y."/>
            <person name="Gniadkowski M."/>
            <person name="Peixe L."/>
        </authorList>
    </citation>
    <scope>NUCLEOTIDE SEQUENCE [LARGE SCALE GENOMIC DNA]</scope>
    <source>
        <strain evidence="1 2">NMI7905_11</strain>
    </source>
</reference>
<comment type="caution">
    <text evidence="1">The sequence shown here is derived from an EMBL/GenBank/DDBJ whole genome shotgun (WGS) entry which is preliminary data.</text>
</comment>
<organism evidence="1 2">
    <name type="scientific">Citrobacter telavivensis</name>
    <dbReference type="NCBI Taxonomy" id="2653932"/>
    <lineage>
        <taxon>Bacteria</taxon>
        <taxon>Pseudomonadati</taxon>
        <taxon>Pseudomonadota</taxon>
        <taxon>Gammaproteobacteria</taxon>
        <taxon>Enterobacterales</taxon>
        <taxon>Enterobacteriaceae</taxon>
        <taxon>Citrobacter</taxon>
    </lineage>
</organism>
<keyword evidence="2" id="KW-1185">Reference proteome</keyword>
<dbReference type="AlphaFoldDB" id="A0A6L5E8P3"/>
<dbReference type="RefSeq" id="WP_152403383.1">
    <property type="nucleotide sequence ID" value="NZ_WHIY01000008.1"/>
</dbReference>
<name>A0A6L5E8P3_9ENTR</name>
<accession>A0A6L5E8P3</accession>
<sequence length="196" mass="22201">MSGLVANPGYWRASKIELIEALSCGVLFGMAGEAIVTLLQDIKCIDTERAALLQTNLPADAQQLWQLAWKNWNRRLPSPRTEYDDENEELTLGWPGRDDKEVSPVGRGFMLVQELFRQHVRETQGSAAFIRVEEDGETEEYLTPLWSAAIRALLFRMMALAEREYLSPSEFAQLSQSWNAVFVGKPCIRDRPGGLR</sequence>
<gene>
    <name evidence="1" type="ORF">GBB84_13255</name>
</gene>